<evidence type="ECO:0000256" key="8">
    <source>
        <dbReference type="SAM" id="Phobius"/>
    </source>
</evidence>
<organism evidence="11 12">
    <name type="scientific">Gracilibacillus marinus</name>
    <dbReference type="NCBI Taxonomy" id="630535"/>
    <lineage>
        <taxon>Bacteria</taxon>
        <taxon>Bacillati</taxon>
        <taxon>Bacillota</taxon>
        <taxon>Bacilli</taxon>
        <taxon>Bacillales</taxon>
        <taxon>Bacillaceae</taxon>
        <taxon>Gracilibacillus</taxon>
    </lineage>
</organism>
<comment type="similarity">
    <text evidence="2">Belongs to the major facilitator superfamily. Nitrate/nitrite porter (TC 2.A.1.8) family.</text>
</comment>
<reference evidence="12" key="1">
    <citation type="journal article" date="2019" name="Int. J. Syst. Evol. Microbiol.">
        <title>The Global Catalogue of Microorganisms (GCM) 10K type strain sequencing project: providing services to taxonomists for standard genome sequencing and annotation.</title>
        <authorList>
            <consortium name="The Broad Institute Genomics Platform"/>
            <consortium name="The Broad Institute Genome Sequencing Center for Infectious Disease"/>
            <person name="Wu L."/>
            <person name="Ma J."/>
        </authorList>
    </citation>
    <scope>NUCLEOTIDE SEQUENCE [LARGE SCALE GENOMIC DNA]</scope>
    <source>
        <strain evidence="12">KACC 14058</strain>
    </source>
</reference>
<sequence>MNKEGKIQLPLQTLSLVVGFMVWVLLSSLMSFIKQDITLTTGQISLITAIPVILGSLLRVPLGYYTNRFGARGLFILSLLFLIFPVGYLGMSNSLIDLIISGLFLGIGGAVFSVGVTSLPKYYPKEKHGFINGIYGVGNIGTAITSFGAPIIAGMYSWRIAVFTFIIPLLLFAILNVAFGDKKETKVQTSLKSQVLGVYKNNKLWFLSFFYFLTFGSFVALTVYLPNFLVSEFGLSEVDAGLRTAGFIVLCTLMRPIGGYLGDRFNPFKILMIVFAGLTISGVVLSFSPTILLYTIGSLSVAFFSGIGNGTIFKLVPLYFSKQAGIVNGIVAAMGGLGGFFPPIILTTVHDINGHYAIGFMALSQFALASLIIIIWMYYTDKLNVSNYIVNNAGQGILVTDENGNITKINKAFEQITGYKEKEILGLKPNILSSGVQTDSFYERMWMQLKEKEIWQGKITNKRKGGELYTQWLSISVLKDAGGNVTNYVGIFSEL</sequence>
<dbReference type="NCBIfam" id="TIGR00229">
    <property type="entry name" value="sensory_box"/>
    <property type="match status" value="1"/>
</dbReference>
<name>A0ABV8VT24_9BACI</name>
<feature type="transmembrane region" description="Helical" evidence="8">
    <location>
        <begin position="204"/>
        <end position="225"/>
    </location>
</feature>
<proteinExistence type="inferred from homology"/>
<dbReference type="PANTHER" id="PTHR23515">
    <property type="entry name" value="HIGH-AFFINITY NITRATE TRANSPORTER 2.3"/>
    <property type="match status" value="1"/>
</dbReference>
<feature type="transmembrane region" description="Helical" evidence="8">
    <location>
        <begin position="95"/>
        <end position="117"/>
    </location>
</feature>
<dbReference type="Proteomes" id="UP001595880">
    <property type="component" value="Unassembled WGS sequence"/>
</dbReference>
<dbReference type="CDD" id="cd17341">
    <property type="entry name" value="MFS_NRT2_like"/>
    <property type="match status" value="1"/>
</dbReference>
<keyword evidence="12" id="KW-1185">Reference proteome</keyword>
<dbReference type="Gene3D" id="1.20.1250.20">
    <property type="entry name" value="MFS general substrate transporter like domains"/>
    <property type="match status" value="2"/>
</dbReference>
<evidence type="ECO:0000259" key="10">
    <source>
        <dbReference type="PROSITE" id="PS50850"/>
    </source>
</evidence>
<dbReference type="Pfam" id="PF07690">
    <property type="entry name" value="MFS_1"/>
    <property type="match status" value="1"/>
</dbReference>
<protein>
    <submittedName>
        <fullName evidence="11">MFS transporter</fullName>
    </submittedName>
</protein>
<keyword evidence="3" id="KW-0813">Transport</keyword>
<feature type="transmembrane region" description="Helical" evidence="8">
    <location>
        <begin position="158"/>
        <end position="179"/>
    </location>
</feature>
<keyword evidence="6" id="KW-0534">Nitrate assimilation</keyword>
<feature type="transmembrane region" description="Helical" evidence="8">
    <location>
        <begin position="12"/>
        <end position="33"/>
    </location>
</feature>
<dbReference type="SUPFAM" id="SSF55785">
    <property type="entry name" value="PYP-like sensor domain (PAS domain)"/>
    <property type="match status" value="1"/>
</dbReference>
<keyword evidence="4 8" id="KW-0812">Transmembrane</keyword>
<feature type="transmembrane region" description="Helical" evidence="8">
    <location>
        <begin position="129"/>
        <end position="152"/>
    </location>
</feature>
<keyword evidence="7 8" id="KW-0472">Membrane</keyword>
<feature type="transmembrane region" description="Helical" evidence="8">
    <location>
        <begin position="357"/>
        <end position="379"/>
    </location>
</feature>
<evidence type="ECO:0000256" key="4">
    <source>
        <dbReference type="ARBA" id="ARBA00022692"/>
    </source>
</evidence>
<keyword evidence="5 8" id="KW-1133">Transmembrane helix</keyword>
<dbReference type="EMBL" id="JBHSDV010000001">
    <property type="protein sequence ID" value="MFC4386896.1"/>
    <property type="molecule type" value="Genomic_DNA"/>
</dbReference>
<feature type="domain" description="Major facilitator superfamily (MFS) profile" evidence="10">
    <location>
        <begin position="7"/>
        <end position="382"/>
    </location>
</feature>
<dbReference type="InterPro" id="IPR020846">
    <property type="entry name" value="MFS_dom"/>
</dbReference>
<evidence type="ECO:0000256" key="2">
    <source>
        <dbReference type="ARBA" id="ARBA00008432"/>
    </source>
</evidence>
<evidence type="ECO:0000259" key="9">
    <source>
        <dbReference type="PROSITE" id="PS50112"/>
    </source>
</evidence>
<feature type="transmembrane region" description="Helical" evidence="8">
    <location>
        <begin position="39"/>
        <end position="57"/>
    </location>
</feature>
<dbReference type="InterPro" id="IPR035965">
    <property type="entry name" value="PAS-like_dom_sf"/>
</dbReference>
<gene>
    <name evidence="11" type="ORF">ACFOZ1_03635</name>
</gene>
<feature type="transmembrane region" description="Helical" evidence="8">
    <location>
        <begin position="69"/>
        <end position="89"/>
    </location>
</feature>
<evidence type="ECO:0000313" key="11">
    <source>
        <dbReference type="EMBL" id="MFC4386896.1"/>
    </source>
</evidence>
<evidence type="ECO:0000256" key="6">
    <source>
        <dbReference type="ARBA" id="ARBA00023063"/>
    </source>
</evidence>
<feature type="domain" description="PAS" evidence="9">
    <location>
        <begin position="389"/>
        <end position="426"/>
    </location>
</feature>
<dbReference type="InterPro" id="IPR011701">
    <property type="entry name" value="MFS"/>
</dbReference>
<dbReference type="CDD" id="cd00130">
    <property type="entry name" value="PAS"/>
    <property type="match status" value="1"/>
</dbReference>
<evidence type="ECO:0000256" key="1">
    <source>
        <dbReference type="ARBA" id="ARBA00004651"/>
    </source>
</evidence>
<comment type="subcellular location">
    <subcellularLocation>
        <location evidence="1">Cell membrane</location>
        <topology evidence="1">Multi-pass membrane protein</topology>
    </subcellularLocation>
</comment>
<dbReference type="RefSeq" id="WP_390195982.1">
    <property type="nucleotide sequence ID" value="NZ_JBHSDV010000001.1"/>
</dbReference>
<feature type="transmembrane region" description="Helical" evidence="8">
    <location>
        <begin position="268"/>
        <end position="285"/>
    </location>
</feature>
<dbReference type="SMART" id="SM00091">
    <property type="entry name" value="PAS"/>
    <property type="match status" value="1"/>
</dbReference>
<dbReference type="Pfam" id="PF13426">
    <property type="entry name" value="PAS_9"/>
    <property type="match status" value="1"/>
</dbReference>
<dbReference type="PROSITE" id="PS50112">
    <property type="entry name" value="PAS"/>
    <property type="match status" value="1"/>
</dbReference>
<feature type="transmembrane region" description="Helical" evidence="8">
    <location>
        <begin position="325"/>
        <end position="345"/>
    </location>
</feature>
<evidence type="ECO:0000256" key="7">
    <source>
        <dbReference type="ARBA" id="ARBA00023136"/>
    </source>
</evidence>
<dbReference type="InterPro" id="IPR000014">
    <property type="entry name" value="PAS"/>
</dbReference>
<dbReference type="SUPFAM" id="SSF103473">
    <property type="entry name" value="MFS general substrate transporter"/>
    <property type="match status" value="1"/>
</dbReference>
<comment type="caution">
    <text evidence="11">The sequence shown here is derived from an EMBL/GenBank/DDBJ whole genome shotgun (WGS) entry which is preliminary data.</text>
</comment>
<evidence type="ECO:0000256" key="3">
    <source>
        <dbReference type="ARBA" id="ARBA00022448"/>
    </source>
</evidence>
<dbReference type="PROSITE" id="PS50850">
    <property type="entry name" value="MFS"/>
    <property type="match status" value="1"/>
</dbReference>
<feature type="transmembrane region" description="Helical" evidence="8">
    <location>
        <begin position="291"/>
        <end position="313"/>
    </location>
</feature>
<dbReference type="Gene3D" id="3.30.450.20">
    <property type="entry name" value="PAS domain"/>
    <property type="match status" value="1"/>
</dbReference>
<evidence type="ECO:0000313" key="12">
    <source>
        <dbReference type="Proteomes" id="UP001595880"/>
    </source>
</evidence>
<feature type="transmembrane region" description="Helical" evidence="8">
    <location>
        <begin position="245"/>
        <end position="261"/>
    </location>
</feature>
<dbReference type="InterPro" id="IPR036259">
    <property type="entry name" value="MFS_trans_sf"/>
</dbReference>
<evidence type="ECO:0000256" key="5">
    <source>
        <dbReference type="ARBA" id="ARBA00022989"/>
    </source>
</evidence>
<dbReference type="InterPro" id="IPR044772">
    <property type="entry name" value="NO3_transporter"/>
</dbReference>
<accession>A0ABV8VT24</accession>